<dbReference type="PANTHER" id="PTHR42691:SF1">
    <property type="entry name" value="ASPARTATE AMINOTRANSFERASE YHDR-RELATED"/>
    <property type="match status" value="1"/>
</dbReference>
<dbReference type="GO" id="GO:0030170">
    <property type="term" value="F:pyridoxal phosphate binding"/>
    <property type="evidence" value="ECO:0007669"/>
    <property type="project" value="InterPro"/>
</dbReference>
<evidence type="ECO:0000259" key="2">
    <source>
        <dbReference type="Pfam" id="PF00155"/>
    </source>
</evidence>
<evidence type="ECO:0000313" key="3">
    <source>
        <dbReference type="EMBL" id="AMM39941.1"/>
    </source>
</evidence>
<comment type="cofactor">
    <cofactor evidence="1">
        <name>pyridoxal 5'-phosphate</name>
        <dbReference type="ChEBI" id="CHEBI:597326"/>
    </cofactor>
</comment>
<dbReference type="Pfam" id="PF00155">
    <property type="entry name" value="Aminotran_1_2"/>
    <property type="match status" value="1"/>
</dbReference>
<dbReference type="PRINTS" id="PR00753">
    <property type="entry name" value="ACCSYNTHASE"/>
</dbReference>
<dbReference type="Gene3D" id="3.40.640.10">
    <property type="entry name" value="Type I PLP-dependent aspartate aminotransferase-like (Major domain)"/>
    <property type="match status" value="1"/>
</dbReference>
<dbReference type="InterPro" id="IPR015424">
    <property type="entry name" value="PyrdxlP-dep_Trfase"/>
</dbReference>
<dbReference type="InterPro" id="IPR015421">
    <property type="entry name" value="PyrdxlP-dep_Trfase_major"/>
</dbReference>
<protein>
    <recommendedName>
        <fullName evidence="1">Aminotransferase</fullName>
        <ecNumber evidence="1">2.6.1.-</ecNumber>
    </recommendedName>
</protein>
<gene>
    <name evidence="3" type="ORF">HS1_000135</name>
</gene>
<feature type="domain" description="Aminotransferase class I/classII large" evidence="2">
    <location>
        <begin position="35"/>
        <end position="382"/>
    </location>
</feature>
<reference evidence="3 4" key="1">
    <citation type="submission" date="2015-10" db="EMBL/GenBank/DDBJ databases">
        <title>Candidatus Desulfofervidus auxilii, a hydrogenotrophic sulfate-reducing bacterium involved in the thermophilic anaerobic oxidation of methane.</title>
        <authorList>
            <person name="Krukenberg V."/>
            <person name="Richter M."/>
            <person name="Wegener G."/>
        </authorList>
    </citation>
    <scope>NUCLEOTIDE SEQUENCE [LARGE SCALE GENOMIC DNA]</scope>
    <source>
        <strain evidence="3 4">HS1</strain>
    </source>
</reference>
<keyword evidence="1 3" id="KW-0808">Transferase</keyword>
<dbReference type="NCBIfam" id="NF005305">
    <property type="entry name" value="PRK06836.1"/>
    <property type="match status" value="1"/>
</dbReference>
<proteinExistence type="inferred from homology"/>
<dbReference type="EMBL" id="CP013015">
    <property type="protein sequence ID" value="AMM39941.1"/>
    <property type="molecule type" value="Genomic_DNA"/>
</dbReference>
<dbReference type="AlphaFoldDB" id="A0A7U4QIH2"/>
<keyword evidence="1 3" id="KW-0032">Aminotransferase</keyword>
<dbReference type="Gene3D" id="3.90.1150.10">
    <property type="entry name" value="Aspartate Aminotransferase, domain 1"/>
    <property type="match status" value="2"/>
</dbReference>
<dbReference type="Proteomes" id="UP000070560">
    <property type="component" value="Chromosome"/>
</dbReference>
<dbReference type="InterPro" id="IPR004838">
    <property type="entry name" value="NHTrfase_class1_PyrdxlP-BS"/>
</dbReference>
<dbReference type="CDD" id="cd00609">
    <property type="entry name" value="AAT_like"/>
    <property type="match status" value="1"/>
</dbReference>
<dbReference type="EC" id="2.6.1.-" evidence="1"/>
<evidence type="ECO:0000256" key="1">
    <source>
        <dbReference type="RuleBase" id="RU000481"/>
    </source>
</evidence>
<dbReference type="GO" id="GO:0008483">
    <property type="term" value="F:transaminase activity"/>
    <property type="evidence" value="ECO:0007669"/>
    <property type="project" value="UniProtKB-KW"/>
</dbReference>
<accession>A0A7U4QIH2</accession>
<comment type="similarity">
    <text evidence="1">Belongs to the class-I pyridoxal-phosphate-dependent aminotransferase family.</text>
</comment>
<dbReference type="SUPFAM" id="SSF53383">
    <property type="entry name" value="PLP-dependent transferases"/>
    <property type="match status" value="1"/>
</dbReference>
<dbReference type="PANTHER" id="PTHR42691">
    <property type="entry name" value="ASPARTATE AMINOTRANSFERASE YHDR-RELATED"/>
    <property type="match status" value="1"/>
</dbReference>
<evidence type="ECO:0000313" key="4">
    <source>
        <dbReference type="Proteomes" id="UP000070560"/>
    </source>
</evidence>
<organism evidence="3 4">
    <name type="scientific">Desulfofervidus auxilii</name>
    <dbReference type="NCBI Taxonomy" id="1621989"/>
    <lineage>
        <taxon>Bacteria</taxon>
        <taxon>Pseudomonadati</taxon>
        <taxon>Thermodesulfobacteriota</taxon>
        <taxon>Candidatus Desulfofervidia</taxon>
        <taxon>Candidatus Desulfofervidales</taxon>
        <taxon>Candidatus Desulfofervidaceae</taxon>
        <taxon>Candidatus Desulfofervidus</taxon>
    </lineage>
</organism>
<dbReference type="RefSeq" id="WP_066060260.1">
    <property type="nucleotide sequence ID" value="NZ_CP013015.1"/>
</dbReference>
<dbReference type="KEGG" id="daw:HS1_000135"/>
<dbReference type="PROSITE" id="PS00105">
    <property type="entry name" value="AA_TRANSFER_CLASS_1"/>
    <property type="match status" value="1"/>
</dbReference>
<dbReference type="OrthoDB" id="9804474at2"/>
<keyword evidence="4" id="KW-1185">Reference proteome</keyword>
<dbReference type="InterPro" id="IPR004839">
    <property type="entry name" value="Aminotransferase_I/II_large"/>
</dbReference>
<name>A0A7U4QIH2_DESA2</name>
<sequence length="396" mass="45159">MSISRKIQGFIESASWIRKMFEDGAYLKQKYGAENVFDFSLGNPHLEPPEEFYIALKEESEIHRPLQHGYMPNAGFWETREAIANYLTQEHHIEFSPHEIIMTCGAAGALNVILKSILEPGEKVIVPLPYFVEYKFYIDNHGGIIKTIPTKETFDLDIEAIEKHLDLNTKAILVNSPNNPTGQIYPEDTLKELADLLYQHKEKYNRIVYLIMDEPYRKLIYDNEKLPNIFQIYSETILATSFSKDLSLAGERIGYLGIHPQATYKKELIEAAILANRILGFVNAPALMQRVIKHILNTSVDIERYKRNRDFLCNGLAECGFSFLLPKGAFYVFPKTPIADDITFVKALQKELILAVPGSGFGAPGYFRLAFCVEEKVIENALPHFRKIAKEFGLSK</sequence>
<dbReference type="InterPro" id="IPR015422">
    <property type="entry name" value="PyrdxlP-dep_Trfase_small"/>
</dbReference>